<dbReference type="KEGG" id="mcl:MCCL_plsB0063"/>
<protein>
    <submittedName>
        <fullName evidence="1">Uncharacterized protein</fullName>
    </submittedName>
</protein>
<dbReference type="Proteomes" id="UP000001383">
    <property type="component" value="Plasmid pMCCL2"/>
</dbReference>
<evidence type="ECO:0000313" key="1">
    <source>
        <dbReference type="EMBL" id="BAH18742.1"/>
    </source>
</evidence>
<dbReference type="HOGENOM" id="CLU_1314177_0_0_9"/>
<reference evidence="1 2" key="1">
    <citation type="journal article" date="2009" name="J. Bacteriol.">
        <title>Complete genome sequence of Macrococcus caseolyticus strain JCSCS5402, reflecting the ancestral genome of the human-pathogenic staphylococci.</title>
        <authorList>
            <person name="Baba T."/>
            <person name="Kuwahara-Arai K."/>
            <person name="Uchiyama I."/>
            <person name="Takeuchi F."/>
            <person name="Ito T."/>
            <person name="Hiramatsu K."/>
        </authorList>
    </citation>
    <scope>NUCLEOTIDE SEQUENCE [LARGE SCALE GENOMIC DNA]</scope>
    <source>
        <strain evidence="1 2">JCSC5402</strain>
        <plasmid evidence="1 2">pMCCL2</plasmid>
    </source>
</reference>
<accession>B9ECD4</accession>
<name>B9ECD4_MACCJ</name>
<sequence>MEISKNNQSKLNKSELKNSGDFRLNLSVNGFNPITNNHVKTSSKAISNSYDDNFNEDIKNNQNTKVIHSNINSLRKLVSLYNSDEYNNKVTLLRIGSTSLKLADLFFNFNETTILTKDLYIYHGHVWINEYEEYYQIRSKSNCTLNGITDKVSFLIYKDNMESYPHLEIVTKHKQLKLYILANVKTYQNKYLNFRFKNNMHNLHFININ</sequence>
<organism evidence="1 2">
    <name type="scientific">Macrococcus caseolyticus (strain JCSC5402)</name>
    <name type="common">Macrococcoides caseolyticum</name>
    <dbReference type="NCBI Taxonomy" id="458233"/>
    <lineage>
        <taxon>Bacteria</taxon>
        <taxon>Bacillati</taxon>
        <taxon>Bacillota</taxon>
        <taxon>Bacilli</taxon>
        <taxon>Bacillales</taxon>
        <taxon>Staphylococcaceae</taxon>
        <taxon>Macrococcoides</taxon>
    </lineage>
</organism>
<dbReference type="EMBL" id="AP009486">
    <property type="protein sequence ID" value="BAH18742.1"/>
    <property type="molecule type" value="Genomic_DNA"/>
</dbReference>
<gene>
    <name evidence="1" type="ordered locus">MCCL_plsB0063</name>
</gene>
<evidence type="ECO:0000313" key="2">
    <source>
        <dbReference type="Proteomes" id="UP000001383"/>
    </source>
</evidence>
<geneLocation type="plasmid" evidence="1 2">
    <name>pMCCL2</name>
</geneLocation>
<keyword evidence="1" id="KW-0614">Plasmid</keyword>
<proteinExistence type="predicted"/>
<dbReference type="AlphaFoldDB" id="B9ECD4"/>